<comment type="caution">
    <text evidence="1">The sequence shown here is derived from an EMBL/GenBank/DDBJ whole genome shotgun (WGS) entry which is preliminary data.</text>
</comment>
<sequence>MKTRDWLVNGNGNYELCPSVRPWSLLKDNYRLYRFLTEVEDTINDVEDEYIKLPEIRRLVRKLILNSYWVNSQRFNPKPKNGIAVSLLYEELGFPFTVQTVKFFPGAMSTIHTHGTWGVVGILKGQEKNTFWQRKDSANGQIRLERTGELILLPGDIISFNPDVIHSVEALGDEPTITFNIYGETKMQQRFEFDKNTHTIKRF</sequence>
<keyword evidence="2" id="KW-1185">Reference proteome</keyword>
<dbReference type="SUPFAM" id="SSF51182">
    <property type="entry name" value="RmlC-like cupins"/>
    <property type="match status" value="1"/>
</dbReference>
<dbReference type="RefSeq" id="WP_008233283.1">
    <property type="nucleotide sequence ID" value="NZ_CAIY01000035.1"/>
</dbReference>
<dbReference type="InterPro" id="IPR011051">
    <property type="entry name" value="RmlC_Cupin_sf"/>
</dbReference>
<dbReference type="STRING" id="1165094.RINTHH_9650"/>
<dbReference type="OrthoDB" id="7059163at2"/>
<protein>
    <recommendedName>
        <fullName evidence="3">Cupin</fullName>
    </recommendedName>
</protein>
<dbReference type="Proteomes" id="UP000053051">
    <property type="component" value="Unassembled WGS sequence"/>
</dbReference>
<reference evidence="2" key="2">
    <citation type="submission" date="2016-01" db="EMBL/GenBank/DDBJ databases">
        <title>Diatom-associated endosymboitic cyanobacterium lacks core nitrogen metabolism enzymes.</title>
        <authorList>
            <person name="Hilton J.A."/>
            <person name="Foster R.A."/>
            <person name="Tripp H.J."/>
            <person name="Carter B.J."/>
            <person name="Zehr J.P."/>
            <person name="Villareal T.A."/>
        </authorList>
    </citation>
    <scope>NUCLEOTIDE SEQUENCE [LARGE SCALE GENOMIC DNA]</scope>
    <source>
        <strain evidence="2">HH01</strain>
    </source>
</reference>
<proteinExistence type="predicted"/>
<dbReference type="CDD" id="cd10548">
    <property type="entry name" value="cupin_CDO"/>
    <property type="match status" value="1"/>
</dbReference>
<evidence type="ECO:0000313" key="2">
    <source>
        <dbReference type="Proteomes" id="UP000053051"/>
    </source>
</evidence>
<dbReference type="AlphaFoldDB" id="M1X2N2"/>
<accession>M1X2N2</accession>
<dbReference type="EMBL" id="CAIY01000035">
    <property type="protein sequence ID" value="CCH67120.1"/>
    <property type="molecule type" value="Genomic_DNA"/>
</dbReference>
<reference evidence="1 2" key="1">
    <citation type="submission" date="2012-05" db="EMBL/GenBank/DDBJ databases">
        <authorList>
            <person name="Hilton J."/>
        </authorList>
    </citation>
    <scope>NUCLEOTIDE SEQUENCE [LARGE SCALE GENOMIC DNA]</scope>
    <source>
        <strain evidence="1 2">HH01</strain>
    </source>
</reference>
<organism evidence="1 2">
    <name type="scientific">Richelia intracellularis HH01</name>
    <dbReference type="NCBI Taxonomy" id="1165094"/>
    <lineage>
        <taxon>Bacteria</taxon>
        <taxon>Bacillati</taxon>
        <taxon>Cyanobacteriota</taxon>
        <taxon>Cyanophyceae</taxon>
        <taxon>Nostocales</taxon>
        <taxon>Nostocaceae</taxon>
        <taxon>Richelia</taxon>
    </lineage>
</organism>
<gene>
    <name evidence="1" type="ORF">RINTHH_9650</name>
</gene>
<name>M1X2N2_9NOST</name>
<evidence type="ECO:0008006" key="3">
    <source>
        <dbReference type="Google" id="ProtNLM"/>
    </source>
</evidence>
<evidence type="ECO:0000313" key="1">
    <source>
        <dbReference type="EMBL" id="CCH67120.1"/>
    </source>
</evidence>
<dbReference type="InterPro" id="IPR014710">
    <property type="entry name" value="RmlC-like_jellyroll"/>
</dbReference>
<dbReference type="Gene3D" id="2.60.120.10">
    <property type="entry name" value="Jelly Rolls"/>
    <property type="match status" value="1"/>
</dbReference>